<keyword evidence="2" id="KW-1003">Cell membrane</keyword>
<dbReference type="Pfam" id="PF13091">
    <property type="entry name" value="PLDc_2"/>
    <property type="match status" value="2"/>
</dbReference>
<evidence type="ECO:0000256" key="4">
    <source>
        <dbReference type="ARBA" id="ARBA00022679"/>
    </source>
</evidence>
<evidence type="ECO:0000256" key="12">
    <source>
        <dbReference type="NCBIfam" id="TIGR04265"/>
    </source>
</evidence>
<evidence type="ECO:0000256" key="3">
    <source>
        <dbReference type="ARBA" id="ARBA00022516"/>
    </source>
</evidence>
<evidence type="ECO:0000256" key="1">
    <source>
        <dbReference type="ARBA" id="ARBA00004651"/>
    </source>
</evidence>
<proteinExistence type="predicted"/>
<keyword evidence="10" id="KW-0594">Phospholipid biosynthesis</keyword>
<dbReference type="CDD" id="cd09110">
    <property type="entry name" value="PLDc_CLS_1"/>
    <property type="match status" value="1"/>
</dbReference>
<reference evidence="15 16" key="1">
    <citation type="submission" date="2016-10" db="EMBL/GenBank/DDBJ databases">
        <authorList>
            <person name="de Groot N.N."/>
        </authorList>
    </citation>
    <scope>NUCLEOTIDE SEQUENCE [LARGE SCALE GENOMIC DNA]</scope>
    <source>
        <strain evidence="15 16">CGMCC 1.10825</strain>
    </source>
</reference>
<dbReference type="InterPro" id="IPR025202">
    <property type="entry name" value="PLD-like_dom"/>
</dbReference>
<dbReference type="EMBL" id="FNXE01000004">
    <property type="protein sequence ID" value="SEH61251.1"/>
    <property type="molecule type" value="Genomic_DNA"/>
</dbReference>
<dbReference type="GO" id="GO:0005886">
    <property type="term" value="C:plasma membrane"/>
    <property type="evidence" value="ECO:0007669"/>
    <property type="project" value="UniProtKB-SubCell"/>
</dbReference>
<dbReference type="GO" id="GO:0032049">
    <property type="term" value="P:cardiolipin biosynthetic process"/>
    <property type="evidence" value="ECO:0007669"/>
    <property type="project" value="UniProtKB-UniRule"/>
</dbReference>
<keyword evidence="5 13" id="KW-0812">Transmembrane</keyword>
<evidence type="ECO:0000256" key="9">
    <source>
        <dbReference type="ARBA" id="ARBA00023136"/>
    </source>
</evidence>
<keyword evidence="3" id="KW-0444">Lipid biosynthesis</keyword>
<keyword evidence="8" id="KW-0443">Lipid metabolism</keyword>
<evidence type="ECO:0000256" key="8">
    <source>
        <dbReference type="ARBA" id="ARBA00023098"/>
    </source>
</evidence>
<evidence type="ECO:0000256" key="7">
    <source>
        <dbReference type="ARBA" id="ARBA00022989"/>
    </source>
</evidence>
<dbReference type="CDD" id="cd09112">
    <property type="entry name" value="PLDc_CLS_2"/>
    <property type="match status" value="1"/>
</dbReference>
<dbReference type="InterPro" id="IPR022924">
    <property type="entry name" value="Cardiolipin_synthase"/>
</dbReference>
<dbReference type="InterPro" id="IPR001736">
    <property type="entry name" value="PLipase_D/transphosphatidylase"/>
</dbReference>
<keyword evidence="16" id="KW-1185">Reference proteome</keyword>
<sequence length="488" mass="56473">MENLHTIWEFIVEWYWIPLALINTTAFITILVENGKPEKTIAWLMVIVFLPFAGVVLYYFFGQKFQKEKYFKKLDYRYRQKLEERWIDLEPFITKEIQLTDSYDSHLNDAFEYLVNTRNAIPTSNNNAQLLINGEEKFKHLLTDLKNAQHHIHLEYYIFDEDTIGSQILDLLVEKAQQNVEVRLIIDDFGSSKLAKRQKYYEKKGIQFEVFLPVRFSSLANSNYRNHRKIIVIDGTVGYVGGINISDKYINPNKFNLYWRDTSVRFEGDSVKMLQAQFWLHWQSISERSFSLNLKYLPEIQTVFPDKLPVTFAFSSPGNTPPYVMESMILSISAAQKSIQLCTPYFIPTDSFKTAVLTAVSKGVDVSLMIAAEGDSAVVQAASLSFLKPFVQRGMKVFLYEKGFIHAKTICIDGLLSYVGTTNLDSRSFLINFELSAVILDKNIAQQLTEQFKEDVLSSRLFTAETWQNKKWYYKAFASICRLLAPLL</sequence>
<dbReference type="GO" id="GO:0008808">
    <property type="term" value="F:cardiolipin synthase activity"/>
    <property type="evidence" value="ECO:0007669"/>
    <property type="project" value="UniProtKB-UniRule"/>
</dbReference>
<keyword evidence="7 13" id="KW-1133">Transmembrane helix</keyword>
<evidence type="ECO:0000256" key="6">
    <source>
        <dbReference type="ARBA" id="ARBA00022737"/>
    </source>
</evidence>
<dbReference type="PANTHER" id="PTHR21248">
    <property type="entry name" value="CARDIOLIPIN SYNTHASE"/>
    <property type="match status" value="1"/>
</dbReference>
<feature type="transmembrane region" description="Helical" evidence="13">
    <location>
        <begin position="41"/>
        <end position="61"/>
    </location>
</feature>
<evidence type="ECO:0000256" key="13">
    <source>
        <dbReference type="SAM" id="Phobius"/>
    </source>
</evidence>
<accession>A0A1H6JG61</accession>
<dbReference type="NCBIfam" id="TIGR04265">
    <property type="entry name" value="bac_cardiolipin"/>
    <property type="match status" value="1"/>
</dbReference>
<protein>
    <recommendedName>
        <fullName evidence="12">Cardiolipin synthase</fullName>
        <ecNumber evidence="12">2.7.8.-</ecNumber>
    </recommendedName>
</protein>
<dbReference type="SMART" id="SM00155">
    <property type="entry name" value="PLDc"/>
    <property type="match status" value="2"/>
</dbReference>
<dbReference type="PROSITE" id="PS50035">
    <property type="entry name" value="PLD"/>
    <property type="match status" value="2"/>
</dbReference>
<keyword evidence="11" id="KW-1208">Phospholipid metabolism</keyword>
<dbReference type="Proteomes" id="UP000199634">
    <property type="component" value="Unassembled WGS sequence"/>
</dbReference>
<organism evidence="15 16">
    <name type="scientific">Paenimyroides marinum</name>
    <dbReference type="NCBI Taxonomy" id="1159016"/>
    <lineage>
        <taxon>Bacteria</taxon>
        <taxon>Pseudomonadati</taxon>
        <taxon>Bacteroidota</taxon>
        <taxon>Flavobacteriia</taxon>
        <taxon>Flavobacteriales</taxon>
        <taxon>Flavobacteriaceae</taxon>
        <taxon>Paenimyroides</taxon>
    </lineage>
</organism>
<evidence type="ECO:0000256" key="2">
    <source>
        <dbReference type="ARBA" id="ARBA00022475"/>
    </source>
</evidence>
<dbReference type="AlphaFoldDB" id="A0A1H6JG61"/>
<evidence type="ECO:0000313" key="16">
    <source>
        <dbReference type="Proteomes" id="UP000199634"/>
    </source>
</evidence>
<keyword evidence="6" id="KW-0677">Repeat</keyword>
<dbReference type="InterPro" id="IPR027379">
    <property type="entry name" value="CLS_N"/>
</dbReference>
<evidence type="ECO:0000256" key="5">
    <source>
        <dbReference type="ARBA" id="ARBA00022692"/>
    </source>
</evidence>
<feature type="domain" description="PLD phosphodiesterase" evidence="14">
    <location>
        <begin position="401"/>
        <end position="428"/>
    </location>
</feature>
<dbReference type="PANTHER" id="PTHR21248:SF22">
    <property type="entry name" value="PHOSPHOLIPASE D"/>
    <property type="match status" value="1"/>
</dbReference>
<gene>
    <name evidence="15" type="ORF">SAMN02927937_00466</name>
</gene>
<dbReference type="Pfam" id="PF13396">
    <property type="entry name" value="PLDc_N"/>
    <property type="match status" value="1"/>
</dbReference>
<feature type="transmembrane region" description="Helical" evidence="13">
    <location>
        <begin position="14"/>
        <end position="32"/>
    </location>
</feature>
<evidence type="ECO:0000256" key="11">
    <source>
        <dbReference type="ARBA" id="ARBA00023264"/>
    </source>
</evidence>
<keyword evidence="9 13" id="KW-0472">Membrane</keyword>
<dbReference type="RefSeq" id="WP_245725259.1">
    <property type="nucleotide sequence ID" value="NZ_FNXE01000004.1"/>
</dbReference>
<evidence type="ECO:0000259" key="14">
    <source>
        <dbReference type="PROSITE" id="PS50035"/>
    </source>
</evidence>
<dbReference type="STRING" id="1159016.SAMN02927937_00466"/>
<feature type="domain" description="PLD phosphodiesterase" evidence="14">
    <location>
        <begin position="222"/>
        <end position="249"/>
    </location>
</feature>
<evidence type="ECO:0000256" key="10">
    <source>
        <dbReference type="ARBA" id="ARBA00023209"/>
    </source>
</evidence>
<dbReference type="EC" id="2.7.8.-" evidence="12"/>
<evidence type="ECO:0000313" key="15">
    <source>
        <dbReference type="EMBL" id="SEH61251.1"/>
    </source>
</evidence>
<name>A0A1H6JG61_9FLAO</name>
<keyword evidence="4" id="KW-0808">Transferase</keyword>
<dbReference type="Gene3D" id="3.30.870.10">
    <property type="entry name" value="Endonuclease Chain A"/>
    <property type="match status" value="2"/>
</dbReference>
<comment type="subcellular location">
    <subcellularLocation>
        <location evidence="1">Cell membrane</location>
        <topology evidence="1">Multi-pass membrane protein</topology>
    </subcellularLocation>
</comment>
<dbReference type="SUPFAM" id="SSF56024">
    <property type="entry name" value="Phospholipase D/nuclease"/>
    <property type="match status" value="2"/>
</dbReference>